<dbReference type="PROSITE" id="PS00166">
    <property type="entry name" value="ENOYL_COA_HYDRATASE"/>
    <property type="match status" value="1"/>
</dbReference>
<dbReference type="EMBL" id="BBWV01000001">
    <property type="protein sequence ID" value="GAO42003.1"/>
    <property type="molecule type" value="Genomic_DNA"/>
</dbReference>
<organism evidence="3 4">
    <name type="scientific">Flavihumibacter petaseus NBRC 106054</name>
    <dbReference type="NCBI Taxonomy" id="1220578"/>
    <lineage>
        <taxon>Bacteria</taxon>
        <taxon>Pseudomonadati</taxon>
        <taxon>Bacteroidota</taxon>
        <taxon>Chitinophagia</taxon>
        <taxon>Chitinophagales</taxon>
        <taxon>Chitinophagaceae</taxon>
        <taxon>Flavihumibacter</taxon>
    </lineage>
</organism>
<accession>A0A0E9MWX7</accession>
<dbReference type="Proteomes" id="UP000033121">
    <property type="component" value="Unassembled WGS sequence"/>
</dbReference>
<dbReference type="CDD" id="cd06558">
    <property type="entry name" value="crotonase-like"/>
    <property type="match status" value="1"/>
</dbReference>
<evidence type="ECO:0000313" key="3">
    <source>
        <dbReference type="EMBL" id="GAO42003.1"/>
    </source>
</evidence>
<dbReference type="InterPro" id="IPR014748">
    <property type="entry name" value="Enoyl-CoA_hydra_C"/>
</dbReference>
<dbReference type="PANTHER" id="PTHR43802:SF1">
    <property type="entry name" value="IP11341P-RELATED"/>
    <property type="match status" value="1"/>
</dbReference>
<comment type="caution">
    <text evidence="3">The sequence shown here is derived from an EMBL/GenBank/DDBJ whole genome shotgun (WGS) entry which is preliminary data.</text>
</comment>
<comment type="similarity">
    <text evidence="1 2">Belongs to the enoyl-CoA hydratase/isomerase family.</text>
</comment>
<dbReference type="GO" id="GO:0016853">
    <property type="term" value="F:isomerase activity"/>
    <property type="evidence" value="ECO:0007669"/>
    <property type="project" value="UniProtKB-KW"/>
</dbReference>
<evidence type="ECO:0000256" key="2">
    <source>
        <dbReference type="RuleBase" id="RU003707"/>
    </source>
</evidence>
<proteinExistence type="inferred from homology"/>
<dbReference type="InterPro" id="IPR001753">
    <property type="entry name" value="Enoyl-CoA_hydra/iso"/>
</dbReference>
<dbReference type="Gene3D" id="1.10.12.10">
    <property type="entry name" value="Lyase 2-enoyl-coa Hydratase, Chain A, domain 2"/>
    <property type="match status" value="1"/>
</dbReference>
<dbReference type="InterPro" id="IPR018376">
    <property type="entry name" value="Enoyl-CoA_hyd/isom_CS"/>
</dbReference>
<evidence type="ECO:0000313" key="4">
    <source>
        <dbReference type="Proteomes" id="UP000033121"/>
    </source>
</evidence>
<dbReference type="AlphaFoldDB" id="A0A0E9MWX7"/>
<dbReference type="Gene3D" id="3.90.226.10">
    <property type="entry name" value="2-enoyl-CoA Hydratase, Chain A, domain 1"/>
    <property type="match status" value="1"/>
</dbReference>
<dbReference type="InterPro" id="IPR029045">
    <property type="entry name" value="ClpP/crotonase-like_dom_sf"/>
</dbReference>
<name>A0A0E9MWX7_9BACT</name>
<keyword evidence="4" id="KW-1185">Reference proteome</keyword>
<sequence length="263" mass="28509">MPLASNMSSIIFHIENQTGWITLNRPEKLNAFNREMALAMQEALNRCADNSIRCVVITGAGKGFSAGQDLAEVTDPSGPGMARILSEHFNPIVLAIRDLKKPVLAAVNGVAAGAGANIALGCDIVVAAKSASFIQAFSRIGLIPDSGGTFYLPRLVGQQKAAGIMMLGEKISATDADRMGMIYKSIDDEQFPDTVRKIADELAELPTLALAYTKKALQWSFTHTLQEQLINEDKLQQRAAVTEDFREGVDAFLKKRPAKFKGR</sequence>
<reference evidence="3 4" key="1">
    <citation type="submission" date="2015-04" db="EMBL/GenBank/DDBJ databases">
        <title>Whole genome shotgun sequence of Flavihumibacter petaseus NBRC 106054.</title>
        <authorList>
            <person name="Miyazawa S."/>
            <person name="Hosoyama A."/>
            <person name="Hashimoto M."/>
            <person name="Noguchi M."/>
            <person name="Tsuchikane K."/>
            <person name="Ohji S."/>
            <person name="Yamazoe A."/>
            <person name="Ichikawa N."/>
            <person name="Kimura A."/>
            <person name="Fujita N."/>
        </authorList>
    </citation>
    <scope>NUCLEOTIDE SEQUENCE [LARGE SCALE GENOMIC DNA]</scope>
    <source>
        <strain evidence="3 4">NBRC 106054</strain>
    </source>
</reference>
<dbReference type="PANTHER" id="PTHR43802">
    <property type="entry name" value="ENOYL-COA HYDRATASE"/>
    <property type="match status" value="1"/>
</dbReference>
<dbReference type="Pfam" id="PF00378">
    <property type="entry name" value="ECH_1"/>
    <property type="match status" value="1"/>
</dbReference>
<gene>
    <name evidence="3" type="primary">paaG</name>
    <name evidence="3" type="ORF">FPE01S_01_10160</name>
</gene>
<protein>
    <submittedName>
        <fullName evidence="3">1,2-epoxyphenylacetyl-CoA isomerase PaaG</fullName>
    </submittedName>
</protein>
<dbReference type="STRING" id="1220578.FPE01S_01_10160"/>
<keyword evidence="3" id="KW-0413">Isomerase</keyword>
<dbReference type="SUPFAM" id="SSF52096">
    <property type="entry name" value="ClpP/crotonase"/>
    <property type="match status" value="1"/>
</dbReference>
<evidence type="ECO:0000256" key="1">
    <source>
        <dbReference type="ARBA" id="ARBA00005254"/>
    </source>
</evidence>